<reference evidence="1" key="1">
    <citation type="submission" date="2021-01" db="EMBL/GenBank/DDBJ databases">
        <title>KCTC 19127 draft genome.</title>
        <authorList>
            <person name="An D."/>
        </authorList>
    </citation>
    <scope>NUCLEOTIDE SEQUENCE</scope>
    <source>
        <strain evidence="1">KCTC 19127</strain>
    </source>
</reference>
<dbReference type="RefSeq" id="WP_205255852.1">
    <property type="nucleotide sequence ID" value="NZ_BAAAPV010000002.1"/>
</dbReference>
<organism evidence="1 2">
    <name type="scientific">Nakamurella flavida</name>
    <dbReference type="NCBI Taxonomy" id="363630"/>
    <lineage>
        <taxon>Bacteria</taxon>
        <taxon>Bacillati</taxon>
        <taxon>Actinomycetota</taxon>
        <taxon>Actinomycetes</taxon>
        <taxon>Nakamurellales</taxon>
        <taxon>Nakamurellaceae</taxon>
        <taxon>Nakamurella</taxon>
    </lineage>
</organism>
<dbReference type="Pfam" id="PF00300">
    <property type="entry name" value="His_Phos_1"/>
    <property type="match status" value="1"/>
</dbReference>
<dbReference type="InterPro" id="IPR013078">
    <property type="entry name" value="His_Pase_superF_clade-1"/>
</dbReference>
<proteinExistence type="predicted"/>
<dbReference type="Proteomes" id="UP000663801">
    <property type="component" value="Unassembled WGS sequence"/>
</dbReference>
<dbReference type="EMBL" id="JAERWL010000005">
    <property type="protein sequence ID" value="MBM9475756.1"/>
    <property type="molecule type" value="Genomic_DNA"/>
</dbReference>
<dbReference type="SMART" id="SM00855">
    <property type="entry name" value="PGAM"/>
    <property type="match status" value="1"/>
</dbReference>
<dbReference type="CDD" id="cd07067">
    <property type="entry name" value="HP_PGM_like"/>
    <property type="match status" value="1"/>
</dbReference>
<name>A0A939C274_9ACTN</name>
<accession>A0A939C274</accession>
<protein>
    <submittedName>
        <fullName evidence="1">Histidine phosphatase family protein</fullName>
    </submittedName>
</protein>
<keyword evidence="2" id="KW-1185">Reference proteome</keyword>
<sequence length="223" mass="24524">MSAPELTTVHLLRHGKVHNPDNVLYGRLPGYVLSRSGHAMARAAADFLAGADVAHLAASPLVRAQQTAEPMVERFGVPIVTDERLIEAGNSFQGRRMDRSTALELATRPWRWPALRDPFTPSWGEPYLDIAHRMLAAVSVAVQVAAGREAVLVSHQLPVYTVRRFLEGRRLWHDPRRRQCSLASLTSLHFRDGIYVGLSYAEPARHIAAENDGDTTPAAGVAP</sequence>
<gene>
    <name evidence="1" type="ORF">JL107_04785</name>
</gene>
<evidence type="ECO:0000313" key="1">
    <source>
        <dbReference type="EMBL" id="MBM9475756.1"/>
    </source>
</evidence>
<comment type="caution">
    <text evidence="1">The sequence shown here is derived from an EMBL/GenBank/DDBJ whole genome shotgun (WGS) entry which is preliminary data.</text>
</comment>
<dbReference type="AlphaFoldDB" id="A0A939C274"/>
<dbReference type="InterPro" id="IPR029033">
    <property type="entry name" value="His_PPase_superfam"/>
</dbReference>
<evidence type="ECO:0000313" key="2">
    <source>
        <dbReference type="Proteomes" id="UP000663801"/>
    </source>
</evidence>
<dbReference type="Gene3D" id="3.40.50.1240">
    <property type="entry name" value="Phosphoglycerate mutase-like"/>
    <property type="match status" value="1"/>
</dbReference>
<dbReference type="SUPFAM" id="SSF53254">
    <property type="entry name" value="Phosphoglycerate mutase-like"/>
    <property type="match status" value="1"/>
</dbReference>